<name>A0ABR4BCF5_9LECA</name>
<dbReference type="EMBL" id="JBHFEH010000011">
    <property type="protein sequence ID" value="KAL2055335.1"/>
    <property type="molecule type" value="Genomic_DNA"/>
</dbReference>
<evidence type="ECO:0000313" key="2">
    <source>
        <dbReference type="Proteomes" id="UP001590951"/>
    </source>
</evidence>
<comment type="caution">
    <text evidence="1">The sequence shown here is derived from an EMBL/GenBank/DDBJ whole genome shotgun (WGS) entry which is preliminary data.</text>
</comment>
<gene>
    <name evidence="1" type="ORF">ABVK25_004143</name>
</gene>
<evidence type="ECO:0000313" key="1">
    <source>
        <dbReference type="EMBL" id="KAL2055335.1"/>
    </source>
</evidence>
<protein>
    <submittedName>
        <fullName evidence="1">Uncharacterized protein</fullName>
    </submittedName>
</protein>
<keyword evidence="2" id="KW-1185">Reference proteome</keyword>
<dbReference type="Proteomes" id="UP001590951">
    <property type="component" value="Unassembled WGS sequence"/>
</dbReference>
<accession>A0ABR4BCF5</accession>
<proteinExistence type="predicted"/>
<sequence length="128" mass="14108">MSFHQTSSSHSPPMIPRLKTIYPITPHVPPNPKHPTPVFHPTPLSPLVASNASPPNPIPKYPHVSTSTCLLFSSNLQLRSFHSISSRPHILATSPTARTPVPITAPTPVERRIVLRNGGGSERRRRIR</sequence>
<reference evidence="1 2" key="1">
    <citation type="submission" date="2024-09" db="EMBL/GenBank/DDBJ databases">
        <title>Rethinking Asexuality: The Enigmatic Case of Functional Sexual Genes in Lepraria (Stereocaulaceae).</title>
        <authorList>
            <person name="Doellman M."/>
            <person name="Sun Y."/>
            <person name="Barcenas-Pena A."/>
            <person name="Lumbsch H.T."/>
            <person name="Grewe F."/>
        </authorList>
    </citation>
    <scope>NUCLEOTIDE SEQUENCE [LARGE SCALE GENOMIC DNA]</scope>
    <source>
        <strain evidence="1 2">Grewe 0041</strain>
    </source>
</reference>
<organism evidence="1 2">
    <name type="scientific">Lepraria finkii</name>
    <dbReference type="NCBI Taxonomy" id="1340010"/>
    <lineage>
        <taxon>Eukaryota</taxon>
        <taxon>Fungi</taxon>
        <taxon>Dikarya</taxon>
        <taxon>Ascomycota</taxon>
        <taxon>Pezizomycotina</taxon>
        <taxon>Lecanoromycetes</taxon>
        <taxon>OSLEUM clade</taxon>
        <taxon>Lecanoromycetidae</taxon>
        <taxon>Lecanorales</taxon>
        <taxon>Lecanorineae</taxon>
        <taxon>Stereocaulaceae</taxon>
        <taxon>Lepraria</taxon>
    </lineage>
</organism>